<evidence type="ECO:0000313" key="2">
    <source>
        <dbReference type="Proteomes" id="UP000254346"/>
    </source>
</evidence>
<organism evidence="1 2">
    <name type="scientific">Salmonella enterica I</name>
    <dbReference type="NCBI Taxonomy" id="59201"/>
    <lineage>
        <taxon>Bacteria</taxon>
        <taxon>Pseudomonadati</taxon>
        <taxon>Pseudomonadota</taxon>
        <taxon>Gammaproteobacteria</taxon>
        <taxon>Enterobacterales</taxon>
        <taxon>Enterobacteriaceae</taxon>
        <taxon>Salmonella</taxon>
    </lineage>
</organism>
<evidence type="ECO:0000313" key="1">
    <source>
        <dbReference type="EMBL" id="SUH08824.1"/>
    </source>
</evidence>
<sequence length="33" mass="3676">MNDIPVDGPVIPLNIDEVKKVEFSPETKSLTCF</sequence>
<gene>
    <name evidence="1" type="ORF">NCTC8256_02774</name>
</gene>
<proteinExistence type="predicted"/>
<name>A0A379VRP1_SALET</name>
<dbReference type="Proteomes" id="UP000254346">
    <property type="component" value="Unassembled WGS sequence"/>
</dbReference>
<protein>
    <submittedName>
        <fullName evidence="1">Uncharacterized protein</fullName>
    </submittedName>
</protein>
<dbReference type="EMBL" id="UGXR01000001">
    <property type="protein sequence ID" value="SUH08824.1"/>
    <property type="molecule type" value="Genomic_DNA"/>
</dbReference>
<accession>A0A379VRP1</accession>
<dbReference type="AlphaFoldDB" id="A0A379VRP1"/>
<reference evidence="1 2" key="1">
    <citation type="submission" date="2018-06" db="EMBL/GenBank/DDBJ databases">
        <authorList>
            <consortium name="Pathogen Informatics"/>
            <person name="Doyle S."/>
        </authorList>
    </citation>
    <scope>NUCLEOTIDE SEQUENCE [LARGE SCALE GENOMIC DNA]</scope>
    <source>
        <strain evidence="1 2">NCTC8256</strain>
    </source>
</reference>